<dbReference type="Proteomes" id="UP000839746">
    <property type="component" value="Unassembled WGS sequence"/>
</dbReference>
<name>A0A5Y2S4S5_SALER</name>
<dbReference type="Gene3D" id="2.60.40.1090">
    <property type="entry name" value="Fimbrial-type adhesion domain"/>
    <property type="match status" value="1"/>
</dbReference>
<feature type="domain" description="Fimbrial-type adhesion" evidence="2">
    <location>
        <begin position="34"/>
        <end position="196"/>
    </location>
</feature>
<proteinExistence type="predicted"/>
<dbReference type="NCBIfam" id="NF011794">
    <property type="entry name" value="PRK15262.1"/>
    <property type="match status" value="1"/>
</dbReference>
<organism evidence="3">
    <name type="scientific">Salmonella enterica subsp. salamae</name>
    <dbReference type="NCBI Taxonomy" id="59202"/>
    <lineage>
        <taxon>Bacteria</taxon>
        <taxon>Pseudomonadati</taxon>
        <taxon>Pseudomonadota</taxon>
        <taxon>Gammaproteobacteria</taxon>
        <taxon>Enterobacterales</taxon>
        <taxon>Enterobacteriaceae</taxon>
        <taxon>Salmonella</taxon>
    </lineage>
</organism>
<dbReference type="GO" id="GO:0009289">
    <property type="term" value="C:pilus"/>
    <property type="evidence" value="ECO:0007669"/>
    <property type="project" value="InterPro"/>
</dbReference>
<dbReference type="InterPro" id="IPR050263">
    <property type="entry name" value="Bact_Fimbrial_Adh_Pro"/>
</dbReference>
<dbReference type="InterPro" id="IPR000259">
    <property type="entry name" value="Adhesion_dom_fimbrial"/>
</dbReference>
<dbReference type="AlphaFoldDB" id="A0A5Y2S4S5"/>
<dbReference type="Pfam" id="PF00419">
    <property type="entry name" value="Fimbrial"/>
    <property type="match status" value="1"/>
</dbReference>
<dbReference type="EMBL" id="AAILSQ010000019">
    <property type="protein sequence ID" value="ECF6053165.1"/>
    <property type="molecule type" value="Genomic_DNA"/>
</dbReference>
<evidence type="ECO:0000256" key="1">
    <source>
        <dbReference type="SAM" id="SignalP"/>
    </source>
</evidence>
<dbReference type="InterPro" id="IPR008966">
    <property type="entry name" value="Adhesion_dom_sf"/>
</dbReference>
<dbReference type="PANTHER" id="PTHR33420:SF5">
    <property type="entry name" value="FIMBRIAL SUBUNIT"/>
    <property type="match status" value="1"/>
</dbReference>
<feature type="chain" id="PRO_5024850312" evidence="1">
    <location>
        <begin position="29"/>
        <end position="196"/>
    </location>
</feature>
<reference evidence="3" key="1">
    <citation type="submission" date="2019-07" db="EMBL/GenBank/DDBJ databases">
        <authorList>
            <person name="Ashton P.M."/>
            <person name="Dallman T."/>
            <person name="Nair S."/>
            <person name="De Pinna E."/>
            <person name="Peters T."/>
            <person name="Grant K."/>
        </authorList>
    </citation>
    <scope>NUCLEOTIDE SEQUENCE [LARGE SCALE GENOMIC DNA]</scope>
    <source>
        <strain evidence="3">107213</strain>
    </source>
</reference>
<protein>
    <submittedName>
        <fullName evidence="3">Fimbrial protein</fullName>
    </submittedName>
</protein>
<sequence length="196" mass="21030">MPSLPFFLRLPGLTLLAGLCCLPGLSQAADLDANLNATIVDTTCKLTVGNGGNVYLPTVMRSWFYNADGSDRYTPTDEAGGTPFTIHVDDCPLSSGLKQLTFRFSPQSGFWSNQNQVFKNDATAGAAENVGVVIFSGDYKTNVLNNDGSSAVAYDVDTKSSAQYLTDYQFYARYQNIGAVSSGVVTSNVLVDVTYK</sequence>
<gene>
    <name evidence="3" type="ORF">FNN84_18435</name>
</gene>
<dbReference type="PANTHER" id="PTHR33420">
    <property type="entry name" value="FIMBRIAL SUBUNIT ELFA-RELATED"/>
    <property type="match status" value="1"/>
</dbReference>
<dbReference type="SUPFAM" id="SSF49401">
    <property type="entry name" value="Bacterial adhesins"/>
    <property type="match status" value="1"/>
</dbReference>
<keyword evidence="1" id="KW-0732">Signal</keyword>
<comment type="caution">
    <text evidence="3">The sequence shown here is derived from an EMBL/GenBank/DDBJ whole genome shotgun (WGS) entry which is preliminary data.</text>
</comment>
<dbReference type="InterPro" id="IPR036937">
    <property type="entry name" value="Adhesion_dom_fimbrial_sf"/>
</dbReference>
<evidence type="ECO:0000313" key="3">
    <source>
        <dbReference type="EMBL" id="ECF6053165.1"/>
    </source>
</evidence>
<dbReference type="GO" id="GO:0043709">
    <property type="term" value="P:cell adhesion involved in single-species biofilm formation"/>
    <property type="evidence" value="ECO:0007669"/>
    <property type="project" value="TreeGrafter"/>
</dbReference>
<accession>A0A5Y2S4S5</accession>
<feature type="signal peptide" evidence="1">
    <location>
        <begin position="1"/>
        <end position="28"/>
    </location>
</feature>
<evidence type="ECO:0000259" key="2">
    <source>
        <dbReference type="Pfam" id="PF00419"/>
    </source>
</evidence>